<name>A0A8S3RSZ0_MYTED</name>
<dbReference type="Pfam" id="PF00965">
    <property type="entry name" value="TIMP"/>
    <property type="match status" value="1"/>
</dbReference>
<protein>
    <recommendedName>
        <fullName evidence="8">NTR domain-containing protein</fullName>
    </recommendedName>
</protein>
<dbReference type="GO" id="GO:0002020">
    <property type="term" value="F:protease binding"/>
    <property type="evidence" value="ECO:0007669"/>
    <property type="project" value="TreeGrafter"/>
</dbReference>
<keyword evidence="4" id="KW-0479">Metal-binding</keyword>
<dbReference type="InterPro" id="IPR001820">
    <property type="entry name" value="TIMP"/>
</dbReference>
<feature type="transmembrane region" description="Helical" evidence="6">
    <location>
        <begin position="363"/>
        <end position="385"/>
    </location>
</feature>
<feature type="transmembrane region" description="Helical" evidence="6">
    <location>
        <begin position="445"/>
        <end position="465"/>
    </location>
</feature>
<dbReference type="PANTHER" id="PTHR11844:SF33">
    <property type="entry name" value="TISSUE INHIBITOR OF METALLOPROTEINASE"/>
    <property type="match status" value="1"/>
</dbReference>
<keyword evidence="6" id="KW-0812">Transmembrane</keyword>
<evidence type="ECO:0000313" key="9">
    <source>
        <dbReference type="EMBL" id="CAG2211495.1"/>
    </source>
</evidence>
<sequence length="682" mass="77442">MWILVGLCLSTVISYGYGTSQPTSWSPPTADCSQKCEYRHPQVVYCRSPVVAKIRITKYKKYGYDDAAYMIEVKDILKSPSNTNLYDVKVMYTQCGASRYHPFYEDKTYLVMGRLDGAGHIVLNRCDFSISVHDMNCYQRKGVFKGAYAASCDCTNQVCMLAYAPGVCRTANIESDVVFHEVCMIAYEPGIGSYICISFPRIMMVYLLDVYGSCFVMLYILHHYGQVKSDMWDEKETYCSCWRSKAECSTNNRLVLEISLDNCTSSWLWEMKRPYQTTDFQYKVYLNESLIENNIVTCHRKKVPSCKVYLPKKTEITVTVAPFCRFVRCRPVKRIIGCYDDVYSNNRNELMASHKNEHSEPDVTMIIVSALSLVAVILILFAILIKRRADTLCKAMQESSFSEKLALNTTTLFDSSIPSAIHHEHSSETGTSWSKNSYNQAASHLIALNMFGLITHVVILLYHLAESSPSFGQGVDEKSNNCSCCSCWNADFSCTDNAVVVNVTLENCHLIPKRFHLDILWYRSNMVSNATVDELDVAENKRSASIKRNWILFNVRIINVEVMITPMKCTEQPYCQCRPVQSGAICKTTRHVLPEFQDKTTKELNPITDQTNELTLQKNYIILAAVIVCAAVCVLLVSVMYRRTEMNRPVRRQATLNNRIIAEGETVALQSTVTTSLPTRTN</sequence>
<dbReference type="GO" id="GO:0031012">
    <property type="term" value="C:extracellular matrix"/>
    <property type="evidence" value="ECO:0007669"/>
    <property type="project" value="TreeGrafter"/>
</dbReference>
<comment type="caution">
    <text evidence="9">The sequence shown here is derived from an EMBL/GenBank/DDBJ whole genome shotgun (WGS) entry which is preliminary data.</text>
</comment>
<comment type="subcellular location">
    <subcellularLocation>
        <location evidence="1">Secreted</location>
    </subcellularLocation>
</comment>
<evidence type="ECO:0000259" key="8">
    <source>
        <dbReference type="PROSITE" id="PS50189"/>
    </source>
</evidence>
<dbReference type="GO" id="GO:0046872">
    <property type="term" value="F:metal ion binding"/>
    <property type="evidence" value="ECO:0007669"/>
    <property type="project" value="UniProtKB-KW"/>
</dbReference>
<dbReference type="GO" id="GO:0008191">
    <property type="term" value="F:metalloendopeptidase inhibitor activity"/>
    <property type="evidence" value="ECO:0007669"/>
    <property type="project" value="InterPro"/>
</dbReference>
<feature type="domain" description="NTR" evidence="8">
    <location>
        <begin position="32"/>
        <end position="152"/>
    </location>
</feature>
<evidence type="ECO:0000256" key="1">
    <source>
        <dbReference type="ARBA" id="ARBA00004613"/>
    </source>
</evidence>
<dbReference type="GO" id="GO:0051045">
    <property type="term" value="P:negative regulation of membrane protein ectodomain proteolysis"/>
    <property type="evidence" value="ECO:0007669"/>
    <property type="project" value="TreeGrafter"/>
</dbReference>
<evidence type="ECO:0000256" key="6">
    <source>
        <dbReference type="SAM" id="Phobius"/>
    </source>
</evidence>
<dbReference type="SUPFAM" id="SSF50242">
    <property type="entry name" value="TIMP-like"/>
    <property type="match status" value="1"/>
</dbReference>
<reference evidence="9" key="1">
    <citation type="submission" date="2021-03" db="EMBL/GenBank/DDBJ databases">
        <authorList>
            <person name="Bekaert M."/>
        </authorList>
    </citation>
    <scope>NUCLEOTIDE SEQUENCE</scope>
</reference>
<dbReference type="Gene3D" id="2.40.50.120">
    <property type="match status" value="1"/>
</dbReference>
<gene>
    <name evidence="9" type="ORF">MEDL_25492</name>
</gene>
<evidence type="ECO:0000256" key="3">
    <source>
        <dbReference type="ARBA" id="ARBA00023157"/>
    </source>
</evidence>
<feature type="signal peptide" evidence="7">
    <location>
        <begin position="1"/>
        <end position="18"/>
    </location>
</feature>
<dbReference type="OrthoDB" id="6041373at2759"/>
<feature type="binding site" evidence="4">
    <location>
        <position position="32"/>
    </location>
    <ligand>
        <name>Zn(2+)</name>
        <dbReference type="ChEBI" id="CHEBI:29105"/>
        <note>ligand shared with metalloproteinase partner</note>
    </ligand>
</feature>
<keyword evidence="6" id="KW-1133">Transmembrane helix</keyword>
<dbReference type="AlphaFoldDB" id="A0A8S3RSZ0"/>
<keyword evidence="10" id="KW-1185">Reference proteome</keyword>
<dbReference type="GO" id="GO:0005615">
    <property type="term" value="C:extracellular space"/>
    <property type="evidence" value="ECO:0007669"/>
    <property type="project" value="TreeGrafter"/>
</dbReference>
<feature type="disulfide bond" evidence="5">
    <location>
        <begin position="36"/>
        <end position="126"/>
    </location>
</feature>
<feature type="disulfide bond" evidence="5">
    <location>
        <begin position="46"/>
        <end position="152"/>
    </location>
</feature>
<dbReference type="PANTHER" id="PTHR11844">
    <property type="entry name" value="METALLOPROTEASE INHIBITOR"/>
    <property type="match status" value="1"/>
</dbReference>
<evidence type="ECO:0000256" key="7">
    <source>
        <dbReference type="SAM" id="SignalP"/>
    </source>
</evidence>
<evidence type="ECO:0000313" key="10">
    <source>
        <dbReference type="Proteomes" id="UP000683360"/>
    </source>
</evidence>
<dbReference type="Proteomes" id="UP000683360">
    <property type="component" value="Unassembled WGS sequence"/>
</dbReference>
<organism evidence="9 10">
    <name type="scientific">Mytilus edulis</name>
    <name type="common">Blue mussel</name>
    <dbReference type="NCBI Taxonomy" id="6550"/>
    <lineage>
        <taxon>Eukaryota</taxon>
        <taxon>Metazoa</taxon>
        <taxon>Spiralia</taxon>
        <taxon>Lophotrochozoa</taxon>
        <taxon>Mollusca</taxon>
        <taxon>Bivalvia</taxon>
        <taxon>Autobranchia</taxon>
        <taxon>Pteriomorphia</taxon>
        <taxon>Mytilida</taxon>
        <taxon>Mytiloidea</taxon>
        <taxon>Mytilidae</taxon>
        <taxon>Mytilinae</taxon>
        <taxon>Mytilus</taxon>
    </lineage>
</organism>
<evidence type="ECO:0000256" key="2">
    <source>
        <dbReference type="ARBA" id="ARBA00022525"/>
    </source>
</evidence>
<keyword evidence="7" id="KW-0732">Signal</keyword>
<dbReference type="InterPro" id="IPR001134">
    <property type="entry name" value="Netrin_domain"/>
</dbReference>
<dbReference type="EMBL" id="CAJPWZ010001263">
    <property type="protein sequence ID" value="CAG2211495.1"/>
    <property type="molecule type" value="Genomic_DNA"/>
</dbReference>
<dbReference type="InterPro" id="IPR008993">
    <property type="entry name" value="TIMP-like_OB-fold"/>
</dbReference>
<keyword evidence="6" id="KW-0472">Membrane</keyword>
<keyword evidence="4" id="KW-0862">Zinc</keyword>
<feature type="transmembrane region" description="Helical" evidence="6">
    <location>
        <begin position="620"/>
        <end position="641"/>
    </location>
</feature>
<dbReference type="PROSITE" id="PS50189">
    <property type="entry name" value="NTR"/>
    <property type="match status" value="1"/>
</dbReference>
<evidence type="ECO:0000256" key="5">
    <source>
        <dbReference type="PIRSR" id="PIRSR601820-3"/>
    </source>
</evidence>
<evidence type="ECO:0000256" key="4">
    <source>
        <dbReference type="PIRSR" id="PIRSR601820-1"/>
    </source>
</evidence>
<dbReference type="SMART" id="SM00206">
    <property type="entry name" value="NTR"/>
    <property type="match status" value="1"/>
</dbReference>
<keyword evidence="3 5" id="KW-1015">Disulfide bond</keyword>
<accession>A0A8S3RSZ0</accession>
<proteinExistence type="predicted"/>
<keyword evidence="2" id="KW-0964">Secreted</keyword>
<feature type="chain" id="PRO_5035898044" description="NTR domain-containing protein" evidence="7">
    <location>
        <begin position="19"/>
        <end position="682"/>
    </location>
</feature>